<feature type="region of interest" description="Disordered" evidence="1">
    <location>
        <begin position="68"/>
        <end position="110"/>
    </location>
</feature>
<feature type="domain" description="Putative regulatory protein FmdB zinc ribbon" evidence="2">
    <location>
        <begin position="14"/>
        <end position="52"/>
    </location>
</feature>
<evidence type="ECO:0000313" key="4">
    <source>
        <dbReference type="Proteomes" id="UP000198373"/>
    </source>
</evidence>
<proteinExistence type="predicted"/>
<sequence>MALRRCTRRSDIAVYLYRCPDHGTTETRCAMGAAPAAVECPACGTSAARVFTAPRLSFGSPVRRALVERTERTRDEPDVVSSPPPPPPGRGPGRRADVLRNPALSRLPRP</sequence>
<dbReference type="NCBIfam" id="TIGR02605">
    <property type="entry name" value="CxxC_CxxC_SSSS"/>
    <property type="match status" value="1"/>
</dbReference>
<dbReference type="EMBL" id="FZOO01000011">
    <property type="protein sequence ID" value="SNS95935.1"/>
    <property type="molecule type" value="Genomic_DNA"/>
</dbReference>
<dbReference type="InterPro" id="IPR013429">
    <property type="entry name" value="Regulatory_FmdB_Zinc_ribbon"/>
</dbReference>
<dbReference type="RefSeq" id="WP_245821414.1">
    <property type="nucleotide sequence ID" value="NZ_FZOO01000011.1"/>
</dbReference>
<evidence type="ECO:0000259" key="2">
    <source>
        <dbReference type="SMART" id="SM00834"/>
    </source>
</evidence>
<dbReference type="AlphaFoldDB" id="A0A239IQW1"/>
<evidence type="ECO:0000256" key="1">
    <source>
        <dbReference type="SAM" id="MobiDB-lite"/>
    </source>
</evidence>
<reference evidence="4" key="1">
    <citation type="submission" date="2017-06" db="EMBL/GenBank/DDBJ databases">
        <authorList>
            <person name="Varghese N."/>
            <person name="Submissions S."/>
        </authorList>
    </citation>
    <scope>NUCLEOTIDE SEQUENCE [LARGE SCALE GENOMIC DNA]</scope>
    <source>
        <strain evidence="4">DSM 46839</strain>
    </source>
</reference>
<evidence type="ECO:0000313" key="3">
    <source>
        <dbReference type="EMBL" id="SNS95935.1"/>
    </source>
</evidence>
<gene>
    <name evidence="3" type="ORF">SAMN06893096_111112</name>
</gene>
<name>A0A239IQW1_9ACTN</name>
<organism evidence="3 4">
    <name type="scientific">Geodermatophilus pulveris</name>
    <dbReference type="NCBI Taxonomy" id="1564159"/>
    <lineage>
        <taxon>Bacteria</taxon>
        <taxon>Bacillati</taxon>
        <taxon>Actinomycetota</taxon>
        <taxon>Actinomycetes</taxon>
        <taxon>Geodermatophilales</taxon>
        <taxon>Geodermatophilaceae</taxon>
        <taxon>Geodermatophilus</taxon>
    </lineage>
</organism>
<keyword evidence="4" id="KW-1185">Reference proteome</keyword>
<protein>
    <submittedName>
        <fullName evidence="3">Putative regulatory protein, FmdB family</fullName>
    </submittedName>
</protein>
<feature type="compositionally biased region" description="Basic and acidic residues" evidence="1">
    <location>
        <begin position="68"/>
        <end position="77"/>
    </location>
</feature>
<dbReference type="Proteomes" id="UP000198373">
    <property type="component" value="Unassembled WGS sequence"/>
</dbReference>
<accession>A0A239IQW1</accession>
<dbReference type="SMART" id="SM00834">
    <property type="entry name" value="CxxC_CXXC_SSSS"/>
    <property type="match status" value="1"/>
</dbReference>